<evidence type="ECO:0000259" key="1">
    <source>
        <dbReference type="Pfam" id="PF00561"/>
    </source>
</evidence>
<dbReference type="KEGG" id="halg:HUG10_15090"/>
<protein>
    <submittedName>
        <fullName evidence="2">Alpha/beta hydrolase</fullName>
    </submittedName>
</protein>
<name>A0A7D5KNT5_9EURY</name>
<reference evidence="2 3" key="1">
    <citation type="submission" date="2020-07" db="EMBL/GenBank/DDBJ databases">
        <title>Gai3-2, isolated from salt lake.</title>
        <authorList>
            <person name="Cui H."/>
            <person name="Shi X."/>
        </authorList>
    </citation>
    <scope>NUCLEOTIDE SEQUENCE [LARGE SCALE GENOMIC DNA]</scope>
    <source>
        <strain evidence="2 3">Gai3-2</strain>
    </source>
</reference>
<evidence type="ECO:0000313" key="2">
    <source>
        <dbReference type="EMBL" id="QLG28782.1"/>
    </source>
</evidence>
<accession>A0A7D5KNT5</accession>
<dbReference type="OrthoDB" id="7531at2157"/>
<dbReference type="GeneID" id="56030185"/>
<dbReference type="InterPro" id="IPR000073">
    <property type="entry name" value="AB_hydrolase_1"/>
</dbReference>
<keyword evidence="2" id="KW-0378">Hydrolase</keyword>
<feature type="domain" description="AB hydrolase-1" evidence="1">
    <location>
        <begin position="34"/>
        <end position="256"/>
    </location>
</feature>
<dbReference type="PANTHER" id="PTHR43798">
    <property type="entry name" value="MONOACYLGLYCEROL LIPASE"/>
    <property type="match status" value="1"/>
</dbReference>
<dbReference type="GO" id="GO:0016787">
    <property type="term" value="F:hydrolase activity"/>
    <property type="evidence" value="ECO:0007669"/>
    <property type="project" value="UniProtKB-KW"/>
</dbReference>
<dbReference type="RefSeq" id="WP_179170356.1">
    <property type="nucleotide sequence ID" value="NZ_CP058529.1"/>
</dbReference>
<dbReference type="EMBL" id="CP058529">
    <property type="protein sequence ID" value="QLG28782.1"/>
    <property type="molecule type" value="Genomic_DNA"/>
</dbReference>
<gene>
    <name evidence="2" type="ORF">HUG10_15090</name>
</gene>
<evidence type="ECO:0000313" key="3">
    <source>
        <dbReference type="Proteomes" id="UP000509750"/>
    </source>
</evidence>
<dbReference type="InterPro" id="IPR050266">
    <property type="entry name" value="AB_hydrolase_sf"/>
</dbReference>
<keyword evidence="3" id="KW-1185">Reference proteome</keyword>
<dbReference type="InterPro" id="IPR029058">
    <property type="entry name" value="AB_hydrolase_fold"/>
</dbReference>
<dbReference type="Gene3D" id="3.40.50.1820">
    <property type="entry name" value="alpha/beta hydrolase"/>
    <property type="match status" value="1"/>
</dbReference>
<dbReference type="Proteomes" id="UP000509750">
    <property type="component" value="Chromosome"/>
</dbReference>
<dbReference type="AlphaFoldDB" id="A0A7D5KNT5"/>
<dbReference type="Pfam" id="PF00561">
    <property type="entry name" value="Abhydrolase_1"/>
    <property type="match status" value="1"/>
</dbReference>
<dbReference type="PRINTS" id="PR00111">
    <property type="entry name" value="ABHYDROLASE"/>
</dbReference>
<dbReference type="SUPFAM" id="SSF53474">
    <property type="entry name" value="alpha/beta-Hydrolases"/>
    <property type="match status" value="1"/>
</dbReference>
<proteinExistence type="predicted"/>
<sequence length="277" mass="30555">MEDSEDGSNPGRHSVLDRSGSTIHYWIAGPEDGPLVAFTHGATMDHRMFDLQVGPVVDAGYRVLTWDVRGHGRSKPIGMEFTLPAVVEDFLAIVDALGADEVTPVGQSFGGYVSQELAFRYPGRVPALVVVGSTNVTALPSTLEYAALRLSPYVFRVWPYRHLRRTIAKSTAETEPVRRYAHDAASRLSKREFLAVWEAVATCLHAEPGYRFGKPLLLTHGEHDGTGTVARDAPTWAATEPECRYEVVPDAGHNANQDNSEFFNSLLLEFLREHVPV</sequence>
<organism evidence="2 3">
    <name type="scientific">Halorarum halophilum</name>
    <dbReference type="NCBI Taxonomy" id="2743090"/>
    <lineage>
        <taxon>Archaea</taxon>
        <taxon>Methanobacteriati</taxon>
        <taxon>Methanobacteriota</taxon>
        <taxon>Stenosarchaea group</taxon>
        <taxon>Halobacteria</taxon>
        <taxon>Halobacteriales</taxon>
        <taxon>Haloferacaceae</taxon>
        <taxon>Halorarum</taxon>
    </lineage>
</organism>